<dbReference type="InterPro" id="IPR046487">
    <property type="entry name" value="DUF6580"/>
</dbReference>
<keyword evidence="1" id="KW-1133">Transmembrane helix</keyword>
<feature type="transmembrane region" description="Helical" evidence="1">
    <location>
        <begin position="81"/>
        <end position="102"/>
    </location>
</feature>
<feature type="transmembrane region" description="Helical" evidence="1">
    <location>
        <begin position="114"/>
        <end position="136"/>
    </location>
</feature>
<feature type="transmembrane region" description="Helical" evidence="1">
    <location>
        <begin position="41"/>
        <end position="61"/>
    </location>
</feature>
<keyword evidence="1" id="KW-0812">Transmembrane</keyword>
<evidence type="ECO:0000313" key="2">
    <source>
        <dbReference type="EMBL" id="QSX79772.1"/>
    </source>
</evidence>
<protein>
    <submittedName>
        <fullName evidence="2">Uncharacterized protein</fullName>
    </submittedName>
</protein>
<dbReference type="AlphaFoldDB" id="A0A974Y1M9"/>
<sequence length="190" mass="20099">MNRPLASSFAPGPLILGVMILVAALTRVVPHPWNFSPVEAVALFGGAYFASRSLAIIIPLAAMLLSDVLLAVINGGAYWDYFAGASFWLVYSCIALSTVLAFGMRGKVNGARVLGFSLAGSVLFFLITNFATWLGGSMYPQNAAGLMAAYAAGIPFFKGTLFGTLFYSALLFGGFALLRQKVPALRAQTV</sequence>
<reference evidence="2 3" key="1">
    <citation type="submission" date="2021-03" db="EMBL/GenBank/DDBJ databases">
        <title>Lysobacter sp. nov. isolated from soil of gangwondo yeongwol, south Korea.</title>
        <authorList>
            <person name="Kim K.R."/>
            <person name="Kim K.H."/>
            <person name="Jeon C.O."/>
        </authorList>
    </citation>
    <scope>NUCLEOTIDE SEQUENCE [LARGE SCALE GENOMIC DNA]</scope>
    <source>
        <strain evidence="2 3">R19</strain>
    </source>
</reference>
<feature type="transmembrane region" description="Helical" evidence="1">
    <location>
        <begin position="156"/>
        <end position="178"/>
    </location>
</feature>
<accession>A0A974Y1M9</accession>
<keyword evidence="1" id="KW-0472">Membrane</keyword>
<organism evidence="2 3">
    <name type="scientific">Agrilutibacter solisilvae</name>
    <dbReference type="NCBI Taxonomy" id="2763317"/>
    <lineage>
        <taxon>Bacteria</taxon>
        <taxon>Pseudomonadati</taxon>
        <taxon>Pseudomonadota</taxon>
        <taxon>Gammaproteobacteria</taxon>
        <taxon>Lysobacterales</taxon>
        <taxon>Lysobacteraceae</taxon>
        <taxon>Agrilutibacter</taxon>
    </lineage>
</organism>
<gene>
    <name evidence="2" type="ORF">I8J32_008050</name>
</gene>
<keyword evidence="3" id="KW-1185">Reference proteome</keyword>
<evidence type="ECO:0000256" key="1">
    <source>
        <dbReference type="SAM" id="Phobius"/>
    </source>
</evidence>
<name>A0A974Y1M9_9GAMM</name>
<dbReference type="EMBL" id="CP071518">
    <property type="protein sequence ID" value="QSX79772.1"/>
    <property type="molecule type" value="Genomic_DNA"/>
</dbReference>
<feature type="transmembrane region" description="Helical" evidence="1">
    <location>
        <begin position="12"/>
        <end position="29"/>
    </location>
</feature>
<evidence type="ECO:0000313" key="3">
    <source>
        <dbReference type="Proteomes" id="UP000639274"/>
    </source>
</evidence>
<dbReference type="KEGG" id="lsf:I8J32_008050"/>
<dbReference type="Pfam" id="PF20221">
    <property type="entry name" value="DUF6580"/>
    <property type="match status" value="1"/>
</dbReference>
<dbReference type="RefSeq" id="WP_207526862.1">
    <property type="nucleotide sequence ID" value="NZ_CP071518.1"/>
</dbReference>
<proteinExistence type="predicted"/>
<dbReference type="Proteomes" id="UP000639274">
    <property type="component" value="Chromosome"/>
</dbReference>